<dbReference type="EMBL" id="REGN01001284">
    <property type="protein sequence ID" value="RNA35819.1"/>
    <property type="molecule type" value="Genomic_DNA"/>
</dbReference>
<gene>
    <name evidence="1" type="ORF">BpHYR1_001910</name>
</gene>
<keyword evidence="2" id="KW-1185">Reference proteome</keyword>
<name>A0A3M7SJB9_BRAPC</name>
<protein>
    <submittedName>
        <fullName evidence="1">Uncharacterized protein</fullName>
    </submittedName>
</protein>
<organism evidence="1 2">
    <name type="scientific">Brachionus plicatilis</name>
    <name type="common">Marine rotifer</name>
    <name type="synonym">Brachionus muelleri</name>
    <dbReference type="NCBI Taxonomy" id="10195"/>
    <lineage>
        <taxon>Eukaryota</taxon>
        <taxon>Metazoa</taxon>
        <taxon>Spiralia</taxon>
        <taxon>Gnathifera</taxon>
        <taxon>Rotifera</taxon>
        <taxon>Eurotatoria</taxon>
        <taxon>Monogononta</taxon>
        <taxon>Pseudotrocha</taxon>
        <taxon>Ploima</taxon>
        <taxon>Brachionidae</taxon>
        <taxon>Brachionus</taxon>
    </lineage>
</organism>
<evidence type="ECO:0000313" key="2">
    <source>
        <dbReference type="Proteomes" id="UP000276133"/>
    </source>
</evidence>
<proteinExistence type="predicted"/>
<dbReference type="Proteomes" id="UP000276133">
    <property type="component" value="Unassembled WGS sequence"/>
</dbReference>
<evidence type="ECO:0000313" key="1">
    <source>
        <dbReference type="EMBL" id="RNA35819.1"/>
    </source>
</evidence>
<accession>A0A3M7SJB9</accession>
<reference evidence="1 2" key="1">
    <citation type="journal article" date="2018" name="Sci. Rep.">
        <title>Genomic signatures of local adaptation to the degree of environmental predictability in rotifers.</title>
        <authorList>
            <person name="Franch-Gras L."/>
            <person name="Hahn C."/>
            <person name="Garcia-Roger E.M."/>
            <person name="Carmona M.J."/>
            <person name="Serra M."/>
            <person name="Gomez A."/>
        </authorList>
    </citation>
    <scope>NUCLEOTIDE SEQUENCE [LARGE SCALE GENOMIC DNA]</scope>
    <source>
        <strain evidence="1">HYR1</strain>
    </source>
</reference>
<comment type="caution">
    <text evidence="1">The sequence shown here is derived from an EMBL/GenBank/DDBJ whole genome shotgun (WGS) entry which is preliminary data.</text>
</comment>
<sequence>MEFFPQKKERVFGSRQRVNHPNGSKISSLDSQFFSHKLGWGYFDREKKNPNENKFVPIKT</sequence>
<dbReference type="AlphaFoldDB" id="A0A3M7SJB9"/>